<name>A0A0H4R3E3_9LACO</name>
<dbReference type="KEGG" id="lgn:ABM34_12610"/>
<dbReference type="Pfam" id="PF00005">
    <property type="entry name" value="ABC_tran"/>
    <property type="match status" value="1"/>
</dbReference>
<dbReference type="GO" id="GO:0005524">
    <property type="term" value="F:ATP binding"/>
    <property type="evidence" value="ECO:0007669"/>
    <property type="project" value="UniProtKB-KW"/>
</dbReference>
<dbReference type="AlphaFoldDB" id="A0A0H4R3E3"/>
<accession>A0A0H4R3E3</accession>
<feature type="domain" description="ABC transporter" evidence="12">
    <location>
        <begin position="4"/>
        <end position="224"/>
    </location>
</feature>
<keyword evidence="7" id="KW-0029">Amino-acid transport</keyword>
<keyword evidence="8" id="KW-0472">Membrane</keyword>
<dbReference type="CDD" id="cd03255">
    <property type="entry name" value="ABC_MJ0796_LolCDE_FtsE"/>
    <property type="match status" value="1"/>
</dbReference>
<comment type="similarity">
    <text evidence="9">Belongs to the ABC transporter superfamily. HrtA family.</text>
</comment>
<dbReference type="InterPro" id="IPR003593">
    <property type="entry name" value="AAA+_ATPase"/>
</dbReference>
<dbReference type="GO" id="GO:0022857">
    <property type="term" value="F:transmembrane transporter activity"/>
    <property type="evidence" value="ECO:0007669"/>
    <property type="project" value="UniProtKB-ARBA"/>
</dbReference>
<dbReference type="GO" id="GO:0006865">
    <property type="term" value="P:amino acid transport"/>
    <property type="evidence" value="ECO:0007669"/>
    <property type="project" value="UniProtKB-KW"/>
</dbReference>
<proteinExistence type="inferred from homology"/>
<dbReference type="OrthoDB" id="9791546at2"/>
<evidence type="ECO:0000256" key="10">
    <source>
        <dbReference type="ARBA" id="ARBA00024432"/>
    </source>
</evidence>
<evidence type="ECO:0000256" key="11">
    <source>
        <dbReference type="ARBA" id="ARBA00024721"/>
    </source>
</evidence>
<evidence type="ECO:0000256" key="3">
    <source>
        <dbReference type="ARBA" id="ARBA00022448"/>
    </source>
</evidence>
<dbReference type="STRING" id="1007676.ABM34_12610"/>
<evidence type="ECO:0000256" key="6">
    <source>
        <dbReference type="ARBA" id="ARBA00022840"/>
    </source>
</evidence>
<dbReference type="GO" id="GO:0016887">
    <property type="term" value="F:ATP hydrolysis activity"/>
    <property type="evidence" value="ECO:0007669"/>
    <property type="project" value="InterPro"/>
</dbReference>
<dbReference type="SMART" id="SM00382">
    <property type="entry name" value="AAA"/>
    <property type="match status" value="1"/>
</dbReference>
<dbReference type="FunFam" id="3.40.50.300:FF:000032">
    <property type="entry name" value="Export ABC transporter ATP-binding protein"/>
    <property type="match status" value="1"/>
</dbReference>
<comment type="subunit">
    <text evidence="2">The complex is composed of two ATP-binding proteins (HrtA), two transmembrane proteins (HrtB) and a solute-binding protein.</text>
</comment>
<evidence type="ECO:0000256" key="8">
    <source>
        <dbReference type="ARBA" id="ARBA00023136"/>
    </source>
</evidence>
<keyword evidence="3" id="KW-0813">Transport</keyword>
<evidence type="ECO:0000256" key="4">
    <source>
        <dbReference type="ARBA" id="ARBA00022475"/>
    </source>
</evidence>
<keyword evidence="4" id="KW-1003">Cell membrane</keyword>
<sequence length="225" mass="24835">MSTIELTNINKEFGSGLSRVKVLNDVNFKANKGELVLVLGPSGSGKSTFLTITGGLQTPTSGNVELSDKNIETIAKKDMENLRLKKIGFVLQAYNLVPYLTVKEQFTLVDKVKKDGNLTNDQLMELLKKLEIDEIINKYPAELSGGQNQRVAIARALYADPEIILADEPTASLDTGRVDEVGELLQSLAKAQNKAVVVVTHDLRLENYADRIYEIMDGHMTEKID</sequence>
<dbReference type="InterPro" id="IPR017911">
    <property type="entry name" value="MacB-like_ATP-bd"/>
</dbReference>
<keyword evidence="14" id="KW-1185">Reference proteome</keyword>
<dbReference type="PANTHER" id="PTHR24220">
    <property type="entry name" value="IMPORT ATP-BINDING PROTEIN"/>
    <property type="match status" value="1"/>
</dbReference>
<dbReference type="InterPro" id="IPR003439">
    <property type="entry name" value="ABC_transporter-like_ATP-bd"/>
</dbReference>
<evidence type="ECO:0000256" key="7">
    <source>
        <dbReference type="ARBA" id="ARBA00022970"/>
    </source>
</evidence>
<comment type="subcellular location">
    <subcellularLocation>
        <location evidence="1">Cell membrane</location>
        <topology evidence="1">Peripheral membrane protein</topology>
    </subcellularLocation>
</comment>
<evidence type="ECO:0000313" key="14">
    <source>
        <dbReference type="Proteomes" id="UP000036106"/>
    </source>
</evidence>
<dbReference type="GO" id="GO:0098796">
    <property type="term" value="C:membrane protein complex"/>
    <property type="evidence" value="ECO:0007669"/>
    <property type="project" value="UniProtKB-ARBA"/>
</dbReference>
<dbReference type="SUPFAM" id="SSF52540">
    <property type="entry name" value="P-loop containing nucleoside triphosphate hydrolases"/>
    <property type="match status" value="1"/>
</dbReference>
<evidence type="ECO:0000256" key="5">
    <source>
        <dbReference type="ARBA" id="ARBA00022741"/>
    </source>
</evidence>
<evidence type="ECO:0000313" key="13">
    <source>
        <dbReference type="EMBL" id="AKP68295.1"/>
    </source>
</evidence>
<evidence type="ECO:0000259" key="12">
    <source>
        <dbReference type="PROSITE" id="PS50893"/>
    </source>
</evidence>
<evidence type="ECO:0000256" key="1">
    <source>
        <dbReference type="ARBA" id="ARBA00004202"/>
    </source>
</evidence>
<protein>
    <recommendedName>
        <fullName evidence="10">Putative hemin import ATP-binding protein HrtA</fullName>
    </recommendedName>
</protein>
<keyword evidence="5" id="KW-0547">Nucleotide-binding</keyword>
<comment type="function">
    <text evidence="11">Part of the ABC transporter complex hrt involved in hemin import. Responsible for energy coupling to the transport system.</text>
</comment>
<dbReference type="RefSeq" id="WP_048706222.1">
    <property type="nucleotide sequence ID" value="NZ_CP012034.1"/>
</dbReference>
<dbReference type="GO" id="GO:0005886">
    <property type="term" value="C:plasma membrane"/>
    <property type="evidence" value="ECO:0007669"/>
    <property type="project" value="UniProtKB-SubCell"/>
</dbReference>
<keyword evidence="6 13" id="KW-0067">ATP-binding</keyword>
<gene>
    <name evidence="13" type="ORF">ABM34_12610</name>
</gene>
<dbReference type="Gene3D" id="3.40.50.300">
    <property type="entry name" value="P-loop containing nucleotide triphosphate hydrolases"/>
    <property type="match status" value="1"/>
</dbReference>
<dbReference type="PROSITE" id="PS50893">
    <property type="entry name" value="ABC_TRANSPORTER_2"/>
    <property type="match status" value="1"/>
</dbReference>
<dbReference type="InterPro" id="IPR015854">
    <property type="entry name" value="ABC_transpr_LolD-like"/>
</dbReference>
<organism evidence="13 14">
    <name type="scientific">Companilactobacillus ginsenosidimutans</name>
    <dbReference type="NCBI Taxonomy" id="1007676"/>
    <lineage>
        <taxon>Bacteria</taxon>
        <taxon>Bacillati</taxon>
        <taxon>Bacillota</taxon>
        <taxon>Bacilli</taxon>
        <taxon>Lactobacillales</taxon>
        <taxon>Lactobacillaceae</taxon>
        <taxon>Companilactobacillus</taxon>
    </lineage>
</organism>
<dbReference type="InterPro" id="IPR027417">
    <property type="entry name" value="P-loop_NTPase"/>
</dbReference>
<dbReference type="PATRIC" id="fig|1007676.4.peg.2553"/>
<evidence type="ECO:0000256" key="9">
    <source>
        <dbReference type="ARBA" id="ARBA00024359"/>
    </source>
</evidence>
<reference evidence="14" key="1">
    <citation type="submission" date="2015-07" db="EMBL/GenBank/DDBJ databases">
        <title>Lactobacillus ginsenosidimutans/EMML 3141/ whole genome sequencing.</title>
        <authorList>
            <person name="Kim M.K."/>
            <person name="Im W.-T."/>
            <person name="Srinivasan S."/>
            <person name="Lee J.-J."/>
        </authorList>
    </citation>
    <scope>NUCLEOTIDE SEQUENCE [LARGE SCALE GENOMIC DNA]</scope>
    <source>
        <strain evidence="14">EMML 3041</strain>
    </source>
</reference>
<dbReference type="EMBL" id="CP012034">
    <property type="protein sequence ID" value="AKP68295.1"/>
    <property type="molecule type" value="Genomic_DNA"/>
</dbReference>
<evidence type="ECO:0000256" key="2">
    <source>
        <dbReference type="ARBA" id="ARBA00011131"/>
    </source>
</evidence>
<dbReference type="Proteomes" id="UP000036106">
    <property type="component" value="Chromosome"/>
</dbReference>
<dbReference type="PANTHER" id="PTHR24220:SF666">
    <property type="entry name" value="HEMIN IMPORT ATP-BINDING PROTEIN HRTA-RELATED"/>
    <property type="match status" value="1"/>
</dbReference>